<reference evidence="1" key="1">
    <citation type="journal article" date="2014" name="Front. Microbiol.">
        <title>High frequency of phylogenetically diverse reductive dehalogenase-homologous genes in deep subseafloor sedimentary metagenomes.</title>
        <authorList>
            <person name="Kawai M."/>
            <person name="Futagami T."/>
            <person name="Toyoda A."/>
            <person name="Takaki Y."/>
            <person name="Nishi S."/>
            <person name="Hori S."/>
            <person name="Arai W."/>
            <person name="Tsubouchi T."/>
            <person name="Morono Y."/>
            <person name="Uchiyama I."/>
            <person name="Ito T."/>
            <person name="Fujiyama A."/>
            <person name="Inagaki F."/>
            <person name="Takami H."/>
        </authorList>
    </citation>
    <scope>NUCLEOTIDE SEQUENCE</scope>
    <source>
        <strain evidence="1">Expedition CK06-06</strain>
    </source>
</reference>
<accession>X1LZX5</accession>
<evidence type="ECO:0000313" key="1">
    <source>
        <dbReference type="EMBL" id="GAI24638.1"/>
    </source>
</evidence>
<protein>
    <submittedName>
        <fullName evidence="1">Uncharacterized protein</fullName>
    </submittedName>
</protein>
<name>X1LZX5_9ZZZZ</name>
<dbReference type="EMBL" id="BARV01016234">
    <property type="protein sequence ID" value="GAI24638.1"/>
    <property type="molecule type" value="Genomic_DNA"/>
</dbReference>
<gene>
    <name evidence="1" type="ORF">S06H3_27909</name>
</gene>
<proteinExistence type="predicted"/>
<comment type="caution">
    <text evidence="1">The sequence shown here is derived from an EMBL/GenBank/DDBJ whole genome shotgun (WGS) entry which is preliminary data.</text>
</comment>
<sequence length="43" mass="5017">NAFRMDSLIYLWITINKYKNKIIKKPTQKCAGVTNSCARIKKD</sequence>
<organism evidence="1">
    <name type="scientific">marine sediment metagenome</name>
    <dbReference type="NCBI Taxonomy" id="412755"/>
    <lineage>
        <taxon>unclassified sequences</taxon>
        <taxon>metagenomes</taxon>
        <taxon>ecological metagenomes</taxon>
    </lineage>
</organism>
<feature type="non-terminal residue" evidence="1">
    <location>
        <position position="1"/>
    </location>
</feature>
<dbReference type="AlphaFoldDB" id="X1LZX5"/>